<accession>A0A0V0J155</accession>
<name>A0A0V0J155_SCHSO</name>
<proteinExistence type="predicted"/>
<reference evidence="1" key="1">
    <citation type="submission" date="2016-01" db="EMBL/GenBank/DDBJ databases">
        <title>Reference transcriptome for the parasite Schistocephalus solidus: insights into the molecular evolution of parasitism.</title>
        <authorList>
            <person name="Hebert F.O."/>
            <person name="Grambauer S."/>
            <person name="Barber I."/>
            <person name="Landry C.R."/>
            <person name="Aubin-Horth N."/>
        </authorList>
    </citation>
    <scope>NUCLEOTIDE SEQUENCE</scope>
</reference>
<dbReference type="EMBL" id="GEEE01003832">
    <property type="protein sequence ID" value="JAP59393.1"/>
    <property type="molecule type" value="Transcribed_RNA"/>
</dbReference>
<organism evidence="1">
    <name type="scientific">Schistocephalus solidus</name>
    <name type="common">Tapeworm</name>
    <dbReference type="NCBI Taxonomy" id="70667"/>
    <lineage>
        <taxon>Eukaryota</taxon>
        <taxon>Metazoa</taxon>
        <taxon>Spiralia</taxon>
        <taxon>Lophotrochozoa</taxon>
        <taxon>Platyhelminthes</taxon>
        <taxon>Cestoda</taxon>
        <taxon>Eucestoda</taxon>
        <taxon>Diphyllobothriidea</taxon>
        <taxon>Diphyllobothriidae</taxon>
        <taxon>Schistocephalus</taxon>
    </lineage>
</organism>
<sequence length="158" mass="17945">MTTGDGNGWQEFPTGVENETCEELPIEIVISYALLPVKPHNVVAILLQSQNEDVDIKVPQAKNIAVWVGEPCWCQFGANCSHGLLVHHLTLKNIVYCVHSTEEERLLLVIYGEGVLLRNFLCSTERSVFERSNTVQQTKLVNYQLHKWAACELFKRHL</sequence>
<gene>
    <name evidence="1" type="ORF">TR118921</name>
</gene>
<protein>
    <submittedName>
        <fullName evidence="1">Uncharacterized protein</fullName>
    </submittedName>
</protein>
<evidence type="ECO:0000313" key="1">
    <source>
        <dbReference type="EMBL" id="JAP59393.1"/>
    </source>
</evidence>
<dbReference type="AlphaFoldDB" id="A0A0V0J155"/>